<keyword evidence="2 7" id="KW-0813">Transport</keyword>
<dbReference type="Pfam" id="PF00528">
    <property type="entry name" value="BPD_transp_1"/>
    <property type="match status" value="1"/>
</dbReference>
<evidence type="ECO:0000256" key="2">
    <source>
        <dbReference type="ARBA" id="ARBA00022448"/>
    </source>
</evidence>
<feature type="transmembrane region" description="Helical" evidence="7">
    <location>
        <begin position="171"/>
        <end position="195"/>
    </location>
</feature>
<dbReference type="CDD" id="cd06261">
    <property type="entry name" value="TM_PBP2"/>
    <property type="match status" value="1"/>
</dbReference>
<dbReference type="InterPro" id="IPR050366">
    <property type="entry name" value="BP-dependent_transpt_permease"/>
</dbReference>
<comment type="caution">
    <text evidence="10">The sequence shown here is derived from an EMBL/GenBank/DDBJ whole genome shotgun (WGS) entry which is preliminary data.</text>
</comment>
<name>A0A086ZK43_9BIFI</name>
<proteinExistence type="inferred from homology"/>
<feature type="domain" description="ABC transmembrane type-1" evidence="9">
    <location>
        <begin position="140"/>
        <end position="329"/>
    </location>
</feature>
<feature type="transmembrane region" description="Helical" evidence="7">
    <location>
        <begin position="306"/>
        <end position="328"/>
    </location>
</feature>
<keyword evidence="11" id="KW-1185">Reference proteome</keyword>
<accession>A0A086ZK43</accession>
<dbReference type="STRING" id="1437606.BBOH_0367"/>
<evidence type="ECO:0000256" key="6">
    <source>
        <dbReference type="ARBA" id="ARBA00023136"/>
    </source>
</evidence>
<dbReference type="AlphaFoldDB" id="A0A086ZK43"/>
<protein>
    <submittedName>
        <fullName evidence="10">ABC transporter, permease protein</fullName>
    </submittedName>
</protein>
<evidence type="ECO:0000256" key="8">
    <source>
        <dbReference type="SAM" id="MobiDB-lite"/>
    </source>
</evidence>
<dbReference type="SUPFAM" id="SSF161098">
    <property type="entry name" value="MetI-like"/>
    <property type="match status" value="1"/>
</dbReference>
<dbReference type="eggNOG" id="COG1173">
    <property type="taxonomic scope" value="Bacteria"/>
</dbReference>
<dbReference type="PROSITE" id="PS50928">
    <property type="entry name" value="ABC_TM1"/>
    <property type="match status" value="1"/>
</dbReference>
<dbReference type="InterPro" id="IPR035906">
    <property type="entry name" value="MetI-like_sf"/>
</dbReference>
<feature type="region of interest" description="Disordered" evidence="8">
    <location>
        <begin position="30"/>
        <end position="58"/>
    </location>
</feature>
<evidence type="ECO:0000256" key="1">
    <source>
        <dbReference type="ARBA" id="ARBA00004651"/>
    </source>
</evidence>
<comment type="subcellular location">
    <subcellularLocation>
        <location evidence="1 7">Cell membrane</location>
        <topology evidence="1 7">Multi-pass membrane protein</topology>
    </subcellularLocation>
</comment>
<gene>
    <name evidence="10" type="ORF">BBOH_0367</name>
</gene>
<keyword evidence="6 7" id="KW-0472">Membrane</keyword>
<evidence type="ECO:0000256" key="7">
    <source>
        <dbReference type="RuleBase" id="RU363032"/>
    </source>
</evidence>
<evidence type="ECO:0000313" key="10">
    <source>
        <dbReference type="EMBL" id="KFI46893.1"/>
    </source>
</evidence>
<keyword evidence="4 7" id="KW-0812">Transmembrane</keyword>
<evidence type="ECO:0000313" key="11">
    <source>
        <dbReference type="Proteomes" id="UP000029096"/>
    </source>
</evidence>
<feature type="transmembrane region" description="Helical" evidence="7">
    <location>
        <begin position="82"/>
        <end position="100"/>
    </location>
</feature>
<organism evidence="10 11">
    <name type="scientific">Bifidobacterium bohemicum DSM 22767</name>
    <dbReference type="NCBI Taxonomy" id="1437606"/>
    <lineage>
        <taxon>Bacteria</taxon>
        <taxon>Bacillati</taxon>
        <taxon>Actinomycetota</taxon>
        <taxon>Actinomycetes</taxon>
        <taxon>Bifidobacteriales</taxon>
        <taxon>Bifidobacteriaceae</taxon>
        <taxon>Bifidobacterium</taxon>
    </lineage>
</organism>
<evidence type="ECO:0000259" key="9">
    <source>
        <dbReference type="PROSITE" id="PS50928"/>
    </source>
</evidence>
<evidence type="ECO:0000256" key="4">
    <source>
        <dbReference type="ARBA" id="ARBA00022692"/>
    </source>
</evidence>
<comment type="similarity">
    <text evidence="7">Belongs to the binding-protein-dependent transport system permease family.</text>
</comment>
<dbReference type="InterPro" id="IPR000515">
    <property type="entry name" value="MetI-like"/>
</dbReference>
<keyword evidence="3" id="KW-1003">Cell membrane</keyword>
<evidence type="ECO:0000256" key="3">
    <source>
        <dbReference type="ARBA" id="ARBA00022475"/>
    </source>
</evidence>
<sequence length="349" mass="35927">MAQHDMLPAETVHDGRLGISDVVAGSCQADAVGPAGAEGSPQGRDSSPRPALHTPDEPVSLKGLGKLAVVLRSMWSQGEGRFALVVLACWIVVSLASIVWTPKKLWETDGYHVWAPPSADHLLGTDGTGADVFSWLMAGARTNLLIAILSVMLAGVVGVTLLMAMVSRSKMVSAISVVAVDALISIPTVLIALILAVPMGASIAVIILACGVGYGLNLARIARPQALLAAGSDYAVSARASGASGGYVLFRHVLPNSLPSIMVQLSLSAGTAILAESGLTYLGVGVPSGVPSWGHSLSTSVKLIDVYPLTVVWPGLTVTVVVVALNLFGDVLRQAIDPIVNTALRKVAA</sequence>
<dbReference type="GO" id="GO:0055085">
    <property type="term" value="P:transmembrane transport"/>
    <property type="evidence" value="ECO:0007669"/>
    <property type="project" value="InterPro"/>
</dbReference>
<dbReference type="Gene3D" id="1.10.3720.10">
    <property type="entry name" value="MetI-like"/>
    <property type="match status" value="1"/>
</dbReference>
<feature type="transmembrane region" description="Helical" evidence="7">
    <location>
        <begin position="144"/>
        <end position="164"/>
    </location>
</feature>
<reference evidence="10 11" key="1">
    <citation type="submission" date="2014-03" db="EMBL/GenBank/DDBJ databases">
        <title>Genomics of Bifidobacteria.</title>
        <authorList>
            <person name="Ventura M."/>
            <person name="Milani C."/>
            <person name="Lugli G.A."/>
        </authorList>
    </citation>
    <scope>NUCLEOTIDE SEQUENCE [LARGE SCALE GENOMIC DNA]</scope>
    <source>
        <strain evidence="10 11">DSM 22767</strain>
    </source>
</reference>
<keyword evidence="5 7" id="KW-1133">Transmembrane helix</keyword>
<dbReference type="PANTHER" id="PTHR43386:SF1">
    <property type="entry name" value="D,D-DIPEPTIDE TRANSPORT SYSTEM PERMEASE PROTEIN DDPC-RELATED"/>
    <property type="match status" value="1"/>
</dbReference>
<dbReference type="GO" id="GO:0005886">
    <property type="term" value="C:plasma membrane"/>
    <property type="evidence" value="ECO:0007669"/>
    <property type="project" value="UniProtKB-SubCell"/>
</dbReference>
<dbReference type="PANTHER" id="PTHR43386">
    <property type="entry name" value="OLIGOPEPTIDE TRANSPORT SYSTEM PERMEASE PROTEIN APPC"/>
    <property type="match status" value="1"/>
</dbReference>
<evidence type="ECO:0000256" key="5">
    <source>
        <dbReference type="ARBA" id="ARBA00022989"/>
    </source>
</evidence>
<feature type="transmembrane region" description="Helical" evidence="7">
    <location>
        <begin position="201"/>
        <end position="219"/>
    </location>
</feature>
<dbReference type="EMBL" id="JGYP01000001">
    <property type="protein sequence ID" value="KFI46893.1"/>
    <property type="molecule type" value="Genomic_DNA"/>
</dbReference>
<dbReference type="Proteomes" id="UP000029096">
    <property type="component" value="Unassembled WGS sequence"/>
</dbReference>
<feature type="transmembrane region" description="Helical" evidence="7">
    <location>
        <begin position="261"/>
        <end position="286"/>
    </location>
</feature>